<proteinExistence type="predicted"/>
<reference evidence="2" key="1">
    <citation type="submission" date="2020-10" db="EMBL/GenBank/DDBJ databases">
        <title>Connecting structure to function with the recovery of over 1000 high-quality activated sludge metagenome-assembled genomes encoding full-length rRNA genes using long-read sequencing.</title>
        <authorList>
            <person name="Singleton C.M."/>
            <person name="Petriglieri F."/>
            <person name="Kristensen J.M."/>
            <person name="Kirkegaard R.H."/>
            <person name="Michaelsen T.Y."/>
            <person name="Andersen M.H."/>
            <person name="Karst S.M."/>
            <person name="Dueholm M.S."/>
            <person name="Nielsen P.H."/>
            <person name="Albertsen M."/>
        </authorList>
    </citation>
    <scope>NUCLEOTIDE SEQUENCE</scope>
    <source>
        <strain evidence="2">Hirt_18-Q3-R61-65_BATAC.395</strain>
    </source>
</reference>
<organism evidence="2 3">
    <name type="scientific">Candidatus Proximibacter danicus</name>
    <dbReference type="NCBI Taxonomy" id="2954365"/>
    <lineage>
        <taxon>Bacteria</taxon>
        <taxon>Pseudomonadati</taxon>
        <taxon>Pseudomonadota</taxon>
        <taxon>Betaproteobacteria</taxon>
        <taxon>Candidatus Proximibacter</taxon>
    </lineage>
</organism>
<dbReference type="Proteomes" id="UP000886689">
    <property type="component" value="Unassembled WGS sequence"/>
</dbReference>
<evidence type="ECO:0000313" key="2">
    <source>
        <dbReference type="EMBL" id="MBK8523099.1"/>
    </source>
</evidence>
<dbReference type="InterPro" id="IPR058063">
    <property type="entry name" value="FFLEE_fam"/>
</dbReference>
<dbReference type="EMBL" id="JADJUC010000002">
    <property type="protein sequence ID" value="MBK8523099.1"/>
    <property type="molecule type" value="Genomic_DNA"/>
</dbReference>
<dbReference type="NCBIfam" id="NF047641">
    <property type="entry name" value="FFLEE_fam"/>
    <property type="match status" value="1"/>
</dbReference>
<accession>A0A9D7JYI4</accession>
<protein>
    <recommendedName>
        <fullName evidence="1">DUF8198 domain-containing protein</fullName>
    </recommendedName>
</protein>
<sequence length="239" mass="26216">MATEDDDARLGEKTAVAARLERDLKLAAGLRRSAAADPVHAAERDQLRAWQAARLAATYPGLLETPRYRPAAEFFLSDLYGPKDFSARDAEVERILPMLVKALPLSGLNTLALAVELDALSEDLDAGMLDALRARGEAMRIDAPAYALAYRTVGRRSARLRQIQLIVDTGEALEALARKPWVAGALALMKGPAHLAGLGELHEFLECGFSTFKRMGKADEFIEQIETEETLLMNRWLAS</sequence>
<evidence type="ECO:0000313" key="3">
    <source>
        <dbReference type="Proteomes" id="UP000886689"/>
    </source>
</evidence>
<comment type="caution">
    <text evidence="2">The sequence shown here is derived from an EMBL/GenBank/DDBJ whole genome shotgun (WGS) entry which is preliminary data.</text>
</comment>
<dbReference type="InterPro" id="IPR058511">
    <property type="entry name" value="DUF8198"/>
</dbReference>
<name>A0A9D7JYI4_9PROT</name>
<dbReference type="AlphaFoldDB" id="A0A9D7JYI4"/>
<feature type="domain" description="DUF8198" evidence="1">
    <location>
        <begin position="31"/>
        <end position="236"/>
    </location>
</feature>
<dbReference type="Pfam" id="PF26621">
    <property type="entry name" value="DUF8198"/>
    <property type="match status" value="1"/>
</dbReference>
<evidence type="ECO:0000259" key="1">
    <source>
        <dbReference type="Pfam" id="PF26621"/>
    </source>
</evidence>
<gene>
    <name evidence="2" type="ORF">IPL58_02620</name>
</gene>